<dbReference type="PATRIC" id="fig|1002367.3.peg.207"/>
<feature type="transmembrane region" description="Helical" evidence="1">
    <location>
        <begin position="80"/>
        <end position="102"/>
    </location>
</feature>
<organism evidence="2 3">
    <name type="scientific">Leyella stercorea DSM 18206</name>
    <dbReference type="NCBI Taxonomy" id="1002367"/>
    <lineage>
        <taxon>Bacteria</taxon>
        <taxon>Pseudomonadati</taxon>
        <taxon>Bacteroidota</taxon>
        <taxon>Bacteroidia</taxon>
        <taxon>Bacteroidales</taxon>
        <taxon>Prevotellaceae</taxon>
        <taxon>Leyella</taxon>
    </lineage>
</organism>
<name>G6AUH5_9BACT</name>
<reference evidence="2 3" key="1">
    <citation type="submission" date="2011-08" db="EMBL/GenBank/DDBJ databases">
        <authorList>
            <person name="Weinstock G."/>
            <person name="Sodergren E."/>
            <person name="Clifton S."/>
            <person name="Fulton L."/>
            <person name="Fulton B."/>
            <person name="Courtney L."/>
            <person name="Fronick C."/>
            <person name="Harrison M."/>
            <person name="Strong C."/>
            <person name="Farmer C."/>
            <person name="Delahaunty K."/>
            <person name="Markovic C."/>
            <person name="Hall O."/>
            <person name="Minx P."/>
            <person name="Tomlinson C."/>
            <person name="Mitreva M."/>
            <person name="Hou S."/>
            <person name="Chen J."/>
            <person name="Wollam A."/>
            <person name="Pepin K.H."/>
            <person name="Johnson M."/>
            <person name="Bhonagiri V."/>
            <person name="Zhang X."/>
            <person name="Suruliraj S."/>
            <person name="Warren W."/>
            <person name="Chinwalla A."/>
            <person name="Mardis E.R."/>
            <person name="Wilson R.K."/>
        </authorList>
    </citation>
    <scope>NUCLEOTIDE SEQUENCE [LARGE SCALE GENOMIC DNA]</scope>
    <source>
        <strain evidence="2 3">DSM 18206</strain>
    </source>
</reference>
<feature type="transmembrane region" description="Helical" evidence="1">
    <location>
        <begin position="55"/>
        <end position="74"/>
    </location>
</feature>
<dbReference type="Proteomes" id="UP000004407">
    <property type="component" value="Unassembled WGS sequence"/>
</dbReference>
<evidence type="ECO:0000313" key="3">
    <source>
        <dbReference type="Proteomes" id="UP000004407"/>
    </source>
</evidence>
<feature type="transmembrane region" description="Helical" evidence="1">
    <location>
        <begin position="12"/>
        <end position="34"/>
    </location>
</feature>
<evidence type="ECO:0000313" key="2">
    <source>
        <dbReference type="EMBL" id="EHJ41903.1"/>
    </source>
</evidence>
<comment type="caution">
    <text evidence="2">The sequence shown here is derived from an EMBL/GenBank/DDBJ whole genome shotgun (WGS) entry which is preliminary data.</text>
</comment>
<keyword evidence="1" id="KW-1133">Transmembrane helix</keyword>
<keyword evidence="1" id="KW-0472">Membrane</keyword>
<gene>
    <name evidence="2" type="ORF">HMPREF0673_00260</name>
</gene>
<evidence type="ECO:0000256" key="1">
    <source>
        <dbReference type="SAM" id="Phobius"/>
    </source>
</evidence>
<keyword evidence="1" id="KW-0812">Transmembrane</keyword>
<dbReference type="AlphaFoldDB" id="G6AUH5"/>
<dbReference type="HOGENOM" id="CLU_365549_0_0_10"/>
<dbReference type="EMBL" id="AFZZ01000037">
    <property type="protein sequence ID" value="EHJ41903.1"/>
    <property type="molecule type" value="Genomic_DNA"/>
</dbReference>
<accession>G6AUH5</accession>
<protein>
    <submittedName>
        <fullName evidence="2">Uncharacterized protein</fullName>
    </submittedName>
</protein>
<proteinExistence type="predicted"/>
<sequence>MFDFVNYTYSGILSILSTLFGLSYPLVIGCIEKIDDKFGSTKLSERFMSEISFKCFKTSLVINLVMAVLFPFLMDGSGHARIIIGTQCVGAIILVSCALFLFSKIITYYNITDLQREILDNYNSAVSKKDKEKEEKYFTQWVDLSGKLLKSVDNELVQSVYRVLSNYVVRKHMENKGKALVFDQYYYEGVSRINEYLSKGKSKPISVNNGNSILTSLILMDSVVSETTYRYLWRNLRTQMFYNKDEWIMEYWKMASQKIGLFMKPIHQYIYDEDGKPYTQEQIEDSQKQRENFMEFHIMLCSMLIQEKKHRLLELMLSFTQSEPPSYPLVPSNLSDIIDTFNKINHNSFVDPFYYESRYQMPNMHGITEGKIVGAANCYLALLAYRIYVIRWNYGYESVLNTGALPDNLSELNTLKENLDVFKRWLERIKDNKNLLNVVRFTSFDKEIEEKALIYDKVNLLRPDQLASCMQKEILDKMELLRTTLPLSEEKIDSEEHELTGNIIRAMEPYGDLLGRRFSQDKCYNLNSSVTMPFPNTAFLNNPDVGHAGIAGCMSSYMLHNFHHMFASSFFVEHNITDYRLSSEDLFQAIDKLNLNEEHYIIALGLYFDYYIGLIKDIKKETDHKYSYKGIKILSLDCNTEVFSQMVYVMRFEDRPFLDFHEPTAEEQKKLCLEKMNDLYGLWLSLEKISEHPELLEEPIKTKFGDKANQYSLFTAIWSPKLFFKPDKYPIISIKIKYRLTDEGEYDNVDKVNPFIPTKETPIN</sequence>
<dbReference type="eggNOG" id="ENOG502ZAHX">
    <property type="taxonomic scope" value="Bacteria"/>
</dbReference>